<dbReference type="EMBL" id="MN032614">
    <property type="protein sequence ID" value="QDJ96744.1"/>
    <property type="molecule type" value="Genomic_DNA"/>
</dbReference>
<sequence length="54" mass="6104">MENTVDNIITLSNMYEVVSQTLKKVGYEFQAPLSEVEEQEVISRQIKSAVVGEE</sequence>
<name>A0A514TUP6_9CAUD</name>
<keyword evidence="2" id="KW-1185">Reference proteome</keyword>
<accession>A0A514TUP6</accession>
<evidence type="ECO:0000313" key="2">
    <source>
        <dbReference type="Proteomes" id="UP000317703"/>
    </source>
</evidence>
<dbReference type="Proteomes" id="UP000317703">
    <property type="component" value="Segment"/>
</dbReference>
<organism evidence="1 2">
    <name type="scientific">Aeromonas phage PS1</name>
    <dbReference type="NCBI Taxonomy" id="2591406"/>
    <lineage>
        <taxon>Viruses</taxon>
        <taxon>Duplodnaviria</taxon>
        <taxon>Heunggongvirae</taxon>
        <taxon>Uroviricota</taxon>
        <taxon>Caudoviricetes</taxon>
        <taxon>Chimalliviridae</taxon>
        <taxon>Ferozepurvirus</taxon>
        <taxon>Ferozepurvirus PS1</taxon>
    </lineage>
</organism>
<gene>
    <name evidence="1" type="ORF">PS1_0233</name>
</gene>
<evidence type="ECO:0000313" key="1">
    <source>
        <dbReference type="EMBL" id="QDJ96744.1"/>
    </source>
</evidence>
<reference evidence="1" key="1">
    <citation type="submission" date="2019-06" db="EMBL/GenBank/DDBJ databases">
        <title>Complete genome sequence of Aeromonas hydrophila bacteriophage PS1.</title>
        <authorList>
            <person name="Rai S."/>
            <person name="Tyagi A."/>
            <person name="Kumar N."/>
            <person name="Singh N."/>
        </authorList>
    </citation>
    <scope>NUCLEOTIDE SEQUENCE [LARGE SCALE GENOMIC DNA]</scope>
</reference>
<proteinExistence type="predicted"/>
<protein>
    <submittedName>
        <fullName evidence="1">Uncharacterized protein</fullName>
    </submittedName>
</protein>